<dbReference type="RefSeq" id="WP_381493864.1">
    <property type="nucleotide sequence ID" value="NZ_JBHTIK010000015.1"/>
</dbReference>
<evidence type="ECO:0000313" key="5">
    <source>
        <dbReference type="Proteomes" id="UP001597124"/>
    </source>
</evidence>
<feature type="domain" description="N-acetyltransferase" evidence="3">
    <location>
        <begin position="1"/>
        <end position="163"/>
    </location>
</feature>
<evidence type="ECO:0000259" key="3">
    <source>
        <dbReference type="PROSITE" id="PS51186"/>
    </source>
</evidence>
<organism evidence="4 5">
    <name type="scientific">Sphingosinicella xenopeptidilytica</name>
    <dbReference type="NCBI Taxonomy" id="364098"/>
    <lineage>
        <taxon>Bacteria</taxon>
        <taxon>Pseudomonadati</taxon>
        <taxon>Pseudomonadota</taxon>
        <taxon>Alphaproteobacteria</taxon>
        <taxon>Sphingomonadales</taxon>
        <taxon>Sphingosinicellaceae</taxon>
        <taxon>Sphingosinicella</taxon>
    </lineage>
</organism>
<dbReference type="PROSITE" id="PS51186">
    <property type="entry name" value="GNAT"/>
    <property type="match status" value="1"/>
</dbReference>
<dbReference type="EMBL" id="JBHTIK010000015">
    <property type="protein sequence ID" value="MFD0850126.1"/>
    <property type="molecule type" value="Genomic_DNA"/>
</dbReference>
<dbReference type="InterPro" id="IPR016181">
    <property type="entry name" value="Acyl_CoA_acyltransferase"/>
</dbReference>
<dbReference type="SUPFAM" id="SSF55729">
    <property type="entry name" value="Acyl-CoA N-acyltransferases (Nat)"/>
    <property type="match status" value="1"/>
</dbReference>
<evidence type="ECO:0000256" key="2">
    <source>
        <dbReference type="ARBA" id="ARBA00023315"/>
    </source>
</evidence>
<comment type="caution">
    <text evidence="4">The sequence shown here is derived from an EMBL/GenBank/DDBJ whole genome shotgun (WGS) entry which is preliminary data.</text>
</comment>
<dbReference type="Gene3D" id="3.40.630.30">
    <property type="match status" value="1"/>
</dbReference>
<dbReference type="PANTHER" id="PTHR43800">
    <property type="entry name" value="PEPTIDYL-LYSINE N-ACETYLTRANSFERASE YJAB"/>
    <property type="match status" value="1"/>
</dbReference>
<protein>
    <submittedName>
        <fullName evidence="4">GNAT family N-acetyltransferase</fullName>
        <ecNumber evidence="4">2.3.-.-</ecNumber>
    </submittedName>
</protein>
<dbReference type="Proteomes" id="UP001597124">
    <property type="component" value="Unassembled WGS sequence"/>
</dbReference>
<keyword evidence="5" id="KW-1185">Reference proteome</keyword>
<gene>
    <name evidence="4" type="ORF">ACFQ00_17455</name>
</gene>
<keyword evidence="2 4" id="KW-0012">Acyltransferase</keyword>
<keyword evidence="1 4" id="KW-0808">Transferase</keyword>
<sequence>MIVRYGSEADIAALTVVELSAGTLFEGTHMAWAVGQTSAPEHFHPALSQNKLWIADDGGMPVGFLRAERLENSFYIDEISVSASHQRRGIGRVLIEAALAEAAERRFKAASLTTDRTIPWNAPYYARMGFRVLAADQTPPGLARRLALQPNPARRCVMWRDLP</sequence>
<dbReference type="InterPro" id="IPR000182">
    <property type="entry name" value="GNAT_dom"/>
</dbReference>
<name>A0ABW3C975_SPHXN</name>
<reference evidence="5" key="1">
    <citation type="journal article" date="2019" name="Int. J. Syst. Evol. Microbiol.">
        <title>The Global Catalogue of Microorganisms (GCM) 10K type strain sequencing project: providing services to taxonomists for standard genome sequencing and annotation.</title>
        <authorList>
            <consortium name="The Broad Institute Genomics Platform"/>
            <consortium name="The Broad Institute Genome Sequencing Center for Infectious Disease"/>
            <person name="Wu L."/>
            <person name="Ma J."/>
        </authorList>
    </citation>
    <scope>NUCLEOTIDE SEQUENCE [LARGE SCALE GENOMIC DNA]</scope>
    <source>
        <strain evidence="5">CCUG 52537</strain>
    </source>
</reference>
<accession>A0ABW3C975</accession>
<evidence type="ECO:0000313" key="4">
    <source>
        <dbReference type="EMBL" id="MFD0850126.1"/>
    </source>
</evidence>
<dbReference type="GO" id="GO:0016746">
    <property type="term" value="F:acyltransferase activity"/>
    <property type="evidence" value="ECO:0007669"/>
    <property type="project" value="UniProtKB-KW"/>
</dbReference>
<dbReference type="CDD" id="cd04301">
    <property type="entry name" value="NAT_SF"/>
    <property type="match status" value="1"/>
</dbReference>
<dbReference type="EC" id="2.3.-.-" evidence="4"/>
<proteinExistence type="predicted"/>
<dbReference type="PANTHER" id="PTHR43800:SF1">
    <property type="entry name" value="PEPTIDYL-LYSINE N-ACETYLTRANSFERASE YJAB"/>
    <property type="match status" value="1"/>
</dbReference>
<dbReference type="Pfam" id="PF13508">
    <property type="entry name" value="Acetyltransf_7"/>
    <property type="match status" value="1"/>
</dbReference>
<evidence type="ECO:0000256" key="1">
    <source>
        <dbReference type="ARBA" id="ARBA00022679"/>
    </source>
</evidence>